<evidence type="ECO:0000313" key="1">
    <source>
        <dbReference type="EMBL" id="KAJ9076526.1"/>
    </source>
</evidence>
<protein>
    <submittedName>
        <fullName evidence="1">Uncharacterized protein</fullName>
    </submittedName>
</protein>
<dbReference type="Proteomes" id="UP001165960">
    <property type="component" value="Unassembled WGS sequence"/>
</dbReference>
<evidence type="ECO:0000313" key="2">
    <source>
        <dbReference type="Proteomes" id="UP001165960"/>
    </source>
</evidence>
<organism evidence="1 2">
    <name type="scientific">Entomophthora muscae</name>
    <dbReference type="NCBI Taxonomy" id="34485"/>
    <lineage>
        <taxon>Eukaryota</taxon>
        <taxon>Fungi</taxon>
        <taxon>Fungi incertae sedis</taxon>
        <taxon>Zoopagomycota</taxon>
        <taxon>Entomophthoromycotina</taxon>
        <taxon>Entomophthoromycetes</taxon>
        <taxon>Entomophthorales</taxon>
        <taxon>Entomophthoraceae</taxon>
        <taxon>Entomophthora</taxon>
    </lineage>
</organism>
<gene>
    <name evidence="1" type="ORF">DSO57_1025327</name>
</gene>
<dbReference type="EMBL" id="QTSX02002271">
    <property type="protein sequence ID" value="KAJ9076526.1"/>
    <property type="molecule type" value="Genomic_DNA"/>
</dbReference>
<proteinExistence type="predicted"/>
<sequence length="67" mass="7213">MTSPKEKKNTQKAQGGGSCKERYQLDAEGEGEVQKLLNSCLGDILQQLRPPHRASAGPEASSAPRHP</sequence>
<accession>A0ACC2TQ83</accession>
<keyword evidence="2" id="KW-1185">Reference proteome</keyword>
<name>A0ACC2TQ83_9FUNG</name>
<comment type="caution">
    <text evidence="1">The sequence shown here is derived from an EMBL/GenBank/DDBJ whole genome shotgun (WGS) entry which is preliminary data.</text>
</comment>
<reference evidence="1" key="1">
    <citation type="submission" date="2022-04" db="EMBL/GenBank/DDBJ databases">
        <title>Genome of the entomopathogenic fungus Entomophthora muscae.</title>
        <authorList>
            <person name="Elya C."/>
            <person name="Lovett B.R."/>
            <person name="Lee E."/>
            <person name="Macias A.M."/>
            <person name="Hajek A.E."/>
            <person name="De Bivort B.L."/>
            <person name="Kasson M.T."/>
            <person name="De Fine Licht H.H."/>
            <person name="Stajich J.E."/>
        </authorList>
    </citation>
    <scope>NUCLEOTIDE SEQUENCE</scope>
    <source>
        <strain evidence="1">Berkeley</strain>
    </source>
</reference>